<evidence type="ECO:0000256" key="1">
    <source>
        <dbReference type="ARBA" id="ARBA00006284"/>
    </source>
</evidence>
<evidence type="ECO:0000313" key="5">
    <source>
        <dbReference type="EMBL" id="MBO0935147.1"/>
    </source>
</evidence>
<keyword evidence="2 4" id="KW-0808">Transferase</keyword>
<dbReference type="InterPro" id="IPR018197">
    <property type="entry name" value="Glycerate_kinase_RE-like"/>
</dbReference>
<evidence type="ECO:0000256" key="3">
    <source>
        <dbReference type="ARBA" id="ARBA00022777"/>
    </source>
</evidence>
<dbReference type="Gene3D" id="3.90.1510.10">
    <property type="entry name" value="Glycerate kinase, domain 2"/>
    <property type="match status" value="1"/>
</dbReference>
<evidence type="ECO:0000313" key="6">
    <source>
        <dbReference type="Proteomes" id="UP000664034"/>
    </source>
</evidence>
<dbReference type="Proteomes" id="UP000664034">
    <property type="component" value="Unassembled WGS sequence"/>
</dbReference>
<comment type="similarity">
    <text evidence="1 4">Belongs to the glycerate kinase type-1 family.</text>
</comment>
<dbReference type="Gene3D" id="3.40.50.10350">
    <property type="entry name" value="Glycerate kinase, domain 1"/>
    <property type="match status" value="1"/>
</dbReference>
<organism evidence="5 6">
    <name type="scientific">Fibrella rubiginis</name>
    <dbReference type="NCBI Taxonomy" id="2817060"/>
    <lineage>
        <taxon>Bacteria</taxon>
        <taxon>Pseudomonadati</taxon>
        <taxon>Bacteroidota</taxon>
        <taxon>Cytophagia</taxon>
        <taxon>Cytophagales</taxon>
        <taxon>Spirosomataceae</taxon>
        <taxon>Fibrella</taxon>
    </lineage>
</organism>
<accession>A0A939GEM5</accession>
<dbReference type="SUPFAM" id="SSF110738">
    <property type="entry name" value="Glycerate kinase I"/>
    <property type="match status" value="1"/>
</dbReference>
<dbReference type="GO" id="GO:0031388">
    <property type="term" value="P:organic acid phosphorylation"/>
    <property type="evidence" value="ECO:0007669"/>
    <property type="project" value="UniProtKB-UniRule"/>
</dbReference>
<dbReference type="Pfam" id="PF02595">
    <property type="entry name" value="Gly_kinase"/>
    <property type="match status" value="1"/>
</dbReference>
<dbReference type="EMBL" id="JAFMYV010000001">
    <property type="protein sequence ID" value="MBO0935147.1"/>
    <property type="molecule type" value="Genomic_DNA"/>
</dbReference>
<dbReference type="NCBIfam" id="TIGR00045">
    <property type="entry name" value="glycerate kinase"/>
    <property type="match status" value="1"/>
</dbReference>
<dbReference type="RefSeq" id="WP_207362715.1">
    <property type="nucleotide sequence ID" value="NZ_JAFMYV010000001.1"/>
</dbReference>
<name>A0A939GEM5_9BACT</name>
<dbReference type="InterPro" id="IPR018193">
    <property type="entry name" value="Glyc_kinase_flavodox-like_fold"/>
</dbReference>
<proteinExistence type="inferred from homology"/>
<evidence type="ECO:0000256" key="2">
    <source>
        <dbReference type="ARBA" id="ARBA00022679"/>
    </source>
</evidence>
<comment type="caution">
    <text evidence="5">The sequence shown here is derived from an EMBL/GenBank/DDBJ whole genome shotgun (WGS) entry which is preliminary data.</text>
</comment>
<evidence type="ECO:0000256" key="4">
    <source>
        <dbReference type="PIRNR" id="PIRNR006078"/>
    </source>
</evidence>
<dbReference type="InterPro" id="IPR004381">
    <property type="entry name" value="Glycerate_kinase"/>
</dbReference>
<protein>
    <submittedName>
        <fullName evidence="5">Glycerate kinase</fullName>
    </submittedName>
</protein>
<dbReference type="InterPro" id="IPR036129">
    <property type="entry name" value="Glycerate_kinase_sf"/>
</dbReference>
<dbReference type="GO" id="GO:0008887">
    <property type="term" value="F:glycerate kinase activity"/>
    <property type="evidence" value="ECO:0007669"/>
    <property type="project" value="UniProtKB-UniRule"/>
</dbReference>
<gene>
    <name evidence="5" type="ORF">J2I47_01175</name>
</gene>
<dbReference type="PIRSF" id="PIRSF006078">
    <property type="entry name" value="GlxK"/>
    <property type="match status" value="1"/>
</dbReference>
<dbReference type="PANTHER" id="PTHR21599">
    <property type="entry name" value="GLYCERATE KINASE"/>
    <property type="match status" value="1"/>
</dbReference>
<sequence length="378" mass="38659">MRFLLAPDKFRSSLSAAEACAAMEAGIRLALPDAQITALPMADGGEGTAELLTLATQGSWHTTPVHNPLFKLTEAGFGLSPDGQTAFIDSAAAAGLALLATPERNTTIATTHGLGQLIQQAITSGARTIVLGLGGTATTDGGTGLAAALGWQFLDAAGQSFIPTGGTLTKIAQLVPPAAPLPVRFRVACDVQNPLYGPTGAAVMFAPQKGATPAQVGQLDVGLKHLDHVVQQQLGLSHVAMPGAGAAGGLGYGLITFLGATLEPGVDVVLDAVAFDQHVANIDLILTGEGKLDQQTAQGKLIAGICRRAERAGVPVVALCGTLTLTPQEIRELGLLAAFSVLNRPQQLKEAVLTAAGDLMGATFNVVRLLTNHASLRL</sequence>
<keyword evidence="6" id="KW-1185">Reference proteome</keyword>
<dbReference type="PANTHER" id="PTHR21599:SF0">
    <property type="entry name" value="GLYCERATE KINASE"/>
    <property type="match status" value="1"/>
</dbReference>
<reference evidence="5" key="1">
    <citation type="submission" date="2021-03" db="EMBL/GenBank/DDBJ databases">
        <title>Fibrella sp. HMF5335 genome sequencing and assembly.</title>
        <authorList>
            <person name="Kang H."/>
            <person name="Kim H."/>
            <person name="Bae S."/>
            <person name="Joh K."/>
        </authorList>
    </citation>
    <scope>NUCLEOTIDE SEQUENCE</scope>
    <source>
        <strain evidence="5">HMF5335</strain>
    </source>
</reference>
<keyword evidence="3 4" id="KW-0418">Kinase</keyword>
<dbReference type="AlphaFoldDB" id="A0A939GEM5"/>